<dbReference type="InterPro" id="IPR000504">
    <property type="entry name" value="RRM_dom"/>
</dbReference>
<name>A0A2G5DZ96_AQUCA</name>
<dbReference type="PROSITE" id="PS50102">
    <property type="entry name" value="RRM"/>
    <property type="match status" value="3"/>
</dbReference>
<dbReference type="EMBL" id="KZ305030">
    <property type="protein sequence ID" value="PIA48844.1"/>
    <property type="molecule type" value="Genomic_DNA"/>
</dbReference>
<evidence type="ECO:0000256" key="1">
    <source>
        <dbReference type="ARBA" id="ARBA00022884"/>
    </source>
</evidence>
<keyword evidence="1 2" id="KW-0694">RNA-binding</keyword>
<dbReference type="InterPro" id="IPR012677">
    <property type="entry name" value="Nucleotide-bd_a/b_plait_sf"/>
</dbReference>
<sequence>MVLLLNQSIQSPRNYKSPPLLPFSLSLSLTRKMPPLTTPPKKLVSSSKIKIIEQNQNQNQIHRINQSSSEISEHNNVFQSESSQPNNLKIVRQTFDLNEPWCDSNEFEIGGVSQSQVKQEGEEEEIEKGIIIEKDLNEIQVKEVENKQVNDKIEQEQEQVPIIREKKKQKEFEVFVGGLDRDAVEEDLEKVFKKIGDVIEVRLVKNKYSQKNKGFAFVRFATIDQAKRAASELNYTQVRGKVCEVTRNNDNETLHLGNICTTWTKNLLVERLRPYELENLEDVHLIEDPKDRRKNRGYAFLNFSTHMDAVAACNKLQKGSLYLGTTVRADIAFAKSAVEPDEEIMAQVKSVFLDGLPPTWDELQVHQQFEKYGEIENVQLARNMPSAKRSDFGFISFRTREAALTCIDAVNQDGIGEGARKVSVKATLRKPLQRRMPSTMGGWRGYSNDNYDSWSIRSSGIGRSYSSRQSRTVESFGRGRGRDRRIGGYDRYATREGVCESELSPEQNYRGYSHYSSRGISETELSPVEEYGSQFRRGSVRQLPTTSRSRSRGPYFESSSSSRRSSRNYEEYPTYSQVSSHGQYDDSYDLQYDYYEDTPSITYDFPTKSRMKRPYAVDDDQLVSRSRARSSRIGELDFEVDAYPVRGVSPYEDYSRSLPDVRYGYNSVAYESRYSSGRGNPQSYDY</sequence>
<dbReference type="Gene3D" id="3.30.70.330">
    <property type="match status" value="3"/>
</dbReference>
<dbReference type="InterPro" id="IPR035979">
    <property type="entry name" value="RBD_domain_sf"/>
</dbReference>
<protein>
    <recommendedName>
        <fullName evidence="5">RRM domain-containing protein</fullName>
    </recommendedName>
</protein>
<dbReference type="STRING" id="218851.A0A2G5DZ96"/>
<dbReference type="SUPFAM" id="SSF54928">
    <property type="entry name" value="RNA-binding domain, RBD"/>
    <property type="match status" value="2"/>
</dbReference>
<dbReference type="AlphaFoldDB" id="A0A2G5DZ96"/>
<dbReference type="OrthoDB" id="3800936at2759"/>
<dbReference type="GO" id="GO:0003723">
    <property type="term" value="F:RNA binding"/>
    <property type="evidence" value="ECO:0007669"/>
    <property type="project" value="UniProtKB-UniRule"/>
</dbReference>
<evidence type="ECO:0000259" key="5">
    <source>
        <dbReference type="PROSITE" id="PS50102"/>
    </source>
</evidence>
<feature type="domain" description="RRM" evidence="5">
    <location>
        <begin position="252"/>
        <end position="334"/>
    </location>
</feature>
<feature type="coiled-coil region" evidence="3">
    <location>
        <begin position="132"/>
        <end position="166"/>
    </location>
</feature>
<dbReference type="CDD" id="cd00590">
    <property type="entry name" value="RRM_SF"/>
    <property type="match status" value="3"/>
</dbReference>
<keyword evidence="7" id="KW-1185">Reference proteome</keyword>
<feature type="domain" description="RRM" evidence="5">
    <location>
        <begin position="349"/>
        <end position="429"/>
    </location>
</feature>
<feature type="domain" description="RRM" evidence="5">
    <location>
        <begin position="172"/>
        <end position="250"/>
    </location>
</feature>
<feature type="compositionally biased region" description="Low complexity" evidence="4">
    <location>
        <begin position="552"/>
        <end position="563"/>
    </location>
</feature>
<dbReference type="EMBL" id="KZ305030">
    <property type="protein sequence ID" value="PIA48843.1"/>
    <property type="molecule type" value="Genomic_DNA"/>
</dbReference>
<accession>A0A2G5DZ96</accession>
<reference evidence="6 7" key="1">
    <citation type="submission" date="2017-09" db="EMBL/GenBank/DDBJ databases">
        <title>WGS assembly of Aquilegia coerulea Goldsmith.</title>
        <authorList>
            <person name="Hodges S."/>
            <person name="Kramer E."/>
            <person name="Nordborg M."/>
            <person name="Tomkins J."/>
            <person name="Borevitz J."/>
            <person name="Derieg N."/>
            <person name="Yan J."/>
            <person name="Mihaltcheva S."/>
            <person name="Hayes R.D."/>
            <person name="Rokhsar D."/>
        </authorList>
    </citation>
    <scope>NUCLEOTIDE SEQUENCE [LARGE SCALE GENOMIC DNA]</scope>
    <source>
        <strain evidence="7">cv. Goldsmith</strain>
    </source>
</reference>
<evidence type="ECO:0000313" key="7">
    <source>
        <dbReference type="Proteomes" id="UP000230069"/>
    </source>
</evidence>
<dbReference type="Proteomes" id="UP000230069">
    <property type="component" value="Unassembled WGS sequence"/>
</dbReference>
<dbReference type="EMBL" id="KZ305030">
    <property type="protein sequence ID" value="PIA48842.1"/>
    <property type="molecule type" value="Genomic_DNA"/>
</dbReference>
<dbReference type="Pfam" id="PF00076">
    <property type="entry name" value="RRM_1"/>
    <property type="match status" value="3"/>
</dbReference>
<proteinExistence type="predicted"/>
<gene>
    <name evidence="6" type="ORF">AQUCO_01300034v1</name>
</gene>
<feature type="region of interest" description="Disordered" evidence="4">
    <location>
        <begin position="530"/>
        <end position="584"/>
    </location>
</feature>
<feature type="region of interest" description="Disordered" evidence="4">
    <location>
        <begin position="460"/>
        <end position="489"/>
    </location>
</feature>
<evidence type="ECO:0000313" key="6">
    <source>
        <dbReference type="EMBL" id="PIA48842.1"/>
    </source>
</evidence>
<dbReference type="EMBL" id="KZ305030">
    <property type="protein sequence ID" value="PIA48845.1"/>
    <property type="molecule type" value="Genomic_DNA"/>
</dbReference>
<dbReference type="SMART" id="SM00360">
    <property type="entry name" value="RRM"/>
    <property type="match status" value="3"/>
</dbReference>
<keyword evidence="3" id="KW-0175">Coiled coil</keyword>
<evidence type="ECO:0000256" key="4">
    <source>
        <dbReference type="SAM" id="MobiDB-lite"/>
    </source>
</evidence>
<evidence type="ECO:0000256" key="3">
    <source>
        <dbReference type="SAM" id="Coils"/>
    </source>
</evidence>
<dbReference type="PANTHER" id="PTHR21245">
    <property type="entry name" value="HETEROGENEOUS NUCLEAR RIBONUCLEOPROTEIN"/>
    <property type="match status" value="1"/>
</dbReference>
<organism evidence="6 7">
    <name type="scientific">Aquilegia coerulea</name>
    <name type="common">Rocky mountain columbine</name>
    <dbReference type="NCBI Taxonomy" id="218851"/>
    <lineage>
        <taxon>Eukaryota</taxon>
        <taxon>Viridiplantae</taxon>
        <taxon>Streptophyta</taxon>
        <taxon>Embryophyta</taxon>
        <taxon>Tracheophyta</taxon>
        <taxon>Spermatophyta</taxon>
        <taxon>Magnoliopsida</taxon>
        <taxon>Ranunculales</taxon>
        <taxon>Ranunculaceae</taxon>
        <taxon>Thalictroideae</taxon>
        <taxon>Aquilegia</taxon>
    </lineage>
</organism>
<feature type="compositionally biased region" description="Low complexity" evidence="4">
    <location>
        <begin position="460"/>
        <end position="470"/>
    </location>
</feature>
<evidence type="ECO:0000256" key="2">
    <source>
        <dbReference type="PROSITE-ProRule" id="PRU00176"/>
    </source>
</evidence>